<proteinExistence type="predicted"/>
<keyword evidence="1" id="KW-0732">Signal</keyword>
<keyword evidence="2" id="KW-0808">Transferase</keyword>
<accession>A0A3M8CWH9</accession>
<keyword evidence="2" id="KW-0489">Methyltransferase</keyword>
<protein>
    <submittedName>
        <fullName evidence="2">Methyltransferase</fullName>
    </submittedName>
</protein>
<dbReference type="OrthoDB" id="2655886at2"/>
<feature type="chain" id="PRO_5038503041" evidence="1">
    <location>
        <begin position="21"/>
        <end position="151"/>
    </location>
</feature>
<dbReference type="EMBL" id="RHHQ01000025">
    <property type="protein sequence ID" value="RNB80160.1"/>
    <property type="molecule type" value="Genomic_DNA"/>
</dbReference>
<dbReference type="Proteomes" id="UP000271031">
    <property type="component" value="Unassembled WGS sequence"/>
</dbReference>
<evidence type="ECO:0000313" key="2">
    <source>
        <dbReference type="EMBL" id="RNB80160.1"/>
    </source>
</evidence>
<name>A0A3M8CWH9_9BACL</name>
<comment type="caution">
    <text evidence="2">The sequence shown here is derived from an EMBL/GenBank/DDBJ whole genome shotgun (WGS) entry which is preliminary data.</text>
</comment>
<dbReference type="PROSITE" id="PS51257">
    <property type="entry name" value="PROKAR_LIPOPROTEIN"/>
    <property type="match status" value="1"/>
</dbReference>
<sequence length="151" mass="16829">MKKPFVYACVLLMFSLAVLAACAIQKDETKSIAYDNPTHHFTLSLPLSWEGKYDIVESESKVSFVSKANIQAGGELFSISIWTKEKWATEGEELAAIIHLAKIGEDQTKVFTFATPTDVQYLPDDEQKKAEYANMASELEGIKATFALQKE</sequence>
<organism evidence="2 3">
    <name type="scientific">Brevibacillus fluminis</name>
    <dbReference type="NCBI Taxonomy" id="511487"/>
    <lineage>
        <taxon>Bacteria</taxon>
        <taxon>Bacillati</taxon>
        <taxon>Bacillota</taxon>
        <taxon>Bacilli</taxon>
        <taxon>Bacillales</taxon>
        <taxon>Paenibacillaceae</taxon>
        <taxon>Brevibacillus</taxon>
    </lineage>
</organism>
<dbReference type="GO" id="GO:0032259">
    <property type="term" value="P:methylation"/>
    <property type="evidence" value="ECO:0007669"/>
    <property type="project" value="UniProtKB-KW"/>
</dbReference>
<dbReference type="GO" id="GO:0008168">
    <property type="term" value="F:methyltransferase activity"/>
    <property type="evidence" value="ECO:0007669"/>
    <property type="project" value="UniProtKB-KW"/>
</dbReference>
<dbReference type="AlphaFoldDB" id="A0A3M8CWH9"/>
<gene>
    <name evidence="2" type="ORF">EDM56_27510</name>
</gene>
<dbReference type="RefSeq" id="WP_122921144.1">
    <property type="nucleotide sequence ID" value="NZ_RHHQ01000025.1"/>
</dbReference>
<evidence type="ECO:0000313" key="3">
    <source>
        <dbReference type="Proteomes" id="UP000271031"/>
    </source>
</evidence>
<feature type="signal peptide" evidence="1">
    <location>
        <begin position="1"/>
        <end position="20"/>
    </location>
</feature>
<keyword evidence="3" id="KW-1185">Reference proteome</keyword>
<evidence type="ECO:0000256" key="1">
    <source>
        <dbReference type="SAM" id="SignalP"/>
    </source>
</evidence>
<reference evidence="2 3" key="1">
    <citation type="submission" date="2018-10" db="EMBL/GenBank/DDBJ databases">
        <title>Phylogenomics of Brevibacillus.</title>
        <authorList>
            <person name="Dunlap C."/>
        </authorList>
    </citation>
    <scope>NUCLEOTIDE SEQUENCE [LARGE SCALE GENOMIC DNA]</scope>
    <source>
        <strain evidence="2 3">JCM 15716</strain>
    </source>
</reference>